<evidence type="ECO:0000256" key="1">
    <source>
        <dbReference type="SAM" id="MobiDB-lite"/>
    </source>
</evidence>
<protein>
    <submittedName>
        <fullName evidence="2">Uncharacterized protein</fullName>
    </submittedName>
</protein>
<reference evidence="2 3" key="1">
    <citation type="submission" date="2015-11" db="EMBL/GenBank/DDBJ databases">
        <title>Draft Genome Sequence of the Strain BR 10303 (Bradyrhizobium sp.) isolated from nodules of Centrolobium paraense.</title>
        <authorList>
            <person name="Zelli J.E."/>
            <person name="Simoes-Araujo J.L."/>
            <person name="Barauna A.C."/>
            <person name="Silva K."/>
        </authorList>
    </citation>
    <scope>NUCLEOTIDE SEQUENCE [LARGE SCALE GENOMIC DNA]</scope>
    <source>
        <strain evidence="2 3">BR 10303</strain>
    </source>
</reference>
<comment type="caution">
    <text evidence="2">The sequence shown here is derived from an EMBL/GenBank/DDBJ whole genome shotgun (WGS) entry which is preliminary data.</text>
</comment>
<feature type="region of interest" description="Disordered" evidence="1">
    <location>
        <begin position="31"/>
        <end position="71"/>
    </location>
</feature>
<evidence type="ECO:0000313" key="3">
    <source>
        <dbReference type="Proteomes" id="UP000057737"/>
    </source>
</evidence>
<accession>A0A109JX12</accession>
<dbReference type="AlphaFoldDB" id="A0A109JX12"/>
<gene>
    <name evidence="2" type="ORF">AS156_04150</name>
</gene>
<name>A0A109JX12_9BRAD</name>
<evidence type="ECO:0000313" key="2">
    <source>
        <dbReference type="EMBL" id="KWV56595.1"/>
    </source>
</evidence>
<dbReference type="Proteomes" id="UP000057737">
    <property type="component" value="Unassembled WGS sequence"/>
</dbReference>
<dbReference type="EMBL" id="LNCU01000048">
    <property type="protein sequence ID" value="KWV56595.1"/>
    <property type="molecule type" value="Genomic_DNA"/>
</dbReference>
<keyword evidence="3" id="KW-1185">Reference proteome</keyword>
<sequence length="71" mass="7737">MRCPGVGTVSVSVAQSGLLGWRQAHDRVRDRLRPGPVHQRADQQIPLDPPAPMWPKNGGIEREPTPAPGTH</sequence>
<proteinExistence type="predicted"/>
<organism evidence="2 3">
    <name type="scientific">Bradyrhizobium macuxiense</name>
    <dbReference type="NCBI Taxonomy" id="1755647"/>
    <lineage>
        <taxon>Bacteria</taxon>
        <taxon>Pseudomonadati</taxon>
        <taxon>Pseudomonadota</taxon>
        <taxon>Alphaproteobacteria</taxon>
        <taxon>Hyphomicrobiales</taxon>
        <taxon>Nitrobacteraceae</taxon>
        <taxon>Bradyrhizobium</taxon>
    </lineage>
</organism>